<dbReference type="VEuPathDB" id="FungiDB:BD410DRAFT_868428"/>
<proteinExistence type="predicted"/>
<gene>
    <name evidence="2" type="ORF">BD410DRAFT_868428</name>
</gene>
<evidence type="ECO:0000313" key="3">
    <source>
        <dbReference type="Proteomes" id="UP000294933"/>
    </source>
</evidence>
<feature type="region of interest" description="Disordered" evidence="1">
    <location>
        <begin position="178"/>
        <end position="225"/>
    </location>
</feature>
<keyword evidence="3" id="KW-1185">Reference proteome</keyword>
<dbReference type="EMBL" id="ML170183">
    <property type="protein sequence ID" value="TDL21046.1"/>
    <property type="molecule type" value="Genomic_DNA"/>
</dbReference>
<protein>
    <submittedName>
        <fullName evidence="2">Uncharacterized protein</fullName>
    </submittedName>
</protein>
<reference evidence="2 3" key="1">
    <citation type="submission" date="2018-06" db="EMBL/GenBank/DDBJ databases">
        <title>A transcriptomic atlas of mushroom development highlights an independent origin of complex multicellularity.</title>
        <authorList>
            <consortium name="DOE Joint Genome Institute"/>
            <person name="Krizsan K."/>
            <person name="Almasi E."/>
            <person name="Merenyi Z."/>
            <person name="Sahu N."/>
            <person name="Viragh M."/>
            <person name="Koszo T."/>
            <person name="Mondo S."/>
            <person name="Kiss B."/>
            <person name="Balint B."/>
            <person name="Kues U."/>
            <person name="Barry K."/>
            <person name="Hegedus J.C."/>
            <person name="Henrissat B."/>
            <person name="Johnson J."/>
            <person name="Lipzen A."/>
            <person name="Ohm R."/>
            <person name="Nagy I."/>
            <person name="Pangilinan J."/>
            <person name="Yan J."/>
            <person name="Xiong Y."/>
            <person name="Grigoriev I.V."/>
            <person name="Hibbett D.S."/>
            <person name="Nagy L.G."/>
        </authorList>
    </citation>
    <scope>NUCLEOTIDE SEQUENCE [LARGE SCALE GENOMIC DNA]</scope>
    <source>
        <strain evidence="2 3">SZMC22713</strain>
    </source>
</reference>
<sequence length="249" mass="27899">MDGCVGGGGWRGVKDVKDILYEDVQAREFPEKNAGCPFEDQDRYVDAFVGQNHPHSYAFLPDGTQRRALHDVCEVAVEATDKDTLTRSGLARAFAAHRREGASISRAFTVGQRHFDERWRVPRSTATIARTDAYCIRSLPSLPSTRVSARTRVQFERPVMTPAPTVFSSIASSYEYAEDEEVGDEDGVGVRGRGRTPQLEPGVLYSPSQSMSRPPPRSESYSIRDEFEASSLAPRRYRHHKDKDITVIF</sequence>
<accession>A0A4Y7Q163</accession>
<dbReference type="AlphaFoldDB" id="A0A4Y7Q163"/>
<evidence type="ECO:0000256" key="1">
    <source>
        <dbReference type="SAM" id="MobiDB-lite"/>
    </source>
</evidence>
<feature type="compositionally biased region" description="Acidic residues" evidence="1">
    <location>
        <begin position="178"/>
        <end position="187"/>
    </location>
</feature>
<name>A0A4Y7Q163_9AGAM</name>
<organism evidence="2 3">
    <name type="scientific">Rickenella mellea</name>
    <dbReference type="NCBI Taxonomy" id="50990"/>
    <lineage>
        <taxon>Eukaryota</taxon>
        <taxon>Fungi</taxon>
        <taxon>Dikarya</taxon>
        <taxon>Basidiomycota</taxon>
        <taxon>Agaricomycotina</taxon>
        <taxon>Agaricomycetes</taxon>
        <taxon>Hymenochaetales</taxon>
        <taxon>Rickenellaceae</taxon>
        <taxon>Rickenella</taxon>
    </lineage>
</organism>
<evidence type="ECO:0000313" key="2">
    <source>
        <dbReference type="EMBL" id="TDL21046.1"/>
    </source>
</evidence>
<dbReference type="Proteomes" id="UP000294933">
    <property type="component" value="Unassembled WGS sequence"/>
</dbReference>